<comment type="subcellular location">
    <subcellularLocation>
        <location evidence="1">Lysosome membrane</location>
        <topology evidence="1">Multi-pass membrane protein</topology>
    </subcellularLocation>
</comment>
<feature type="transmembrane region" description="Helical" evidence="10">
    <location>
        <begin position="12"/>
        <end position="30"/>
    </location>
</feature>
<evidence type="ECO:0000256" key="2">
    <source>
        <dbReference type="ARBA" id="ARBA00009901"/>
    </source>
</evidence>
<keyword evidence="9" id="KW-0170">Cobalt</keyword>
<keyword evidence="12" id="KW-1185">Reference proteome</keyword>
<dbReference type="EMBL" id="BDGG01000008">
    <property type="protein sequence ID" value="GAV02179.1"/>
    <property type="molecule type" value="Genomic_DNA"/>
</dbReference>
<proteinExistence type="inferred from homology"/>
<comment type="caution">
    <text evidence="11">The sequence shown here is derived from an EMBL/GenBank/DDBJ whole genome shotgun (WGS) entry which is preliminary data.</text>
</comment>
<evidence type="ECO:0000313" key="12">
    <source>
        <dbReference type="Proteomes" id="UP000186922"/>
    </source>
</evidence>
<dbReference type="Proteomes" id="UP000186922">
    <property type="component" value="Unassembled WGS sequence"/>
</dbReference>
<dbReference type="PANTHER" id="PTHR16130">
    <property type="entry name" value="LYSOSOMAL COBALAMIN TRANSPORTER-RELATED"/>
    <property type="match status" value="1"/>
</dbReference>
<dbReference type="PANTHER" id="PTHR16130:SF2">
    <property type="entry name" value="LYSOSOMAL COBALAMIN TRANSPORT ESCORT PROTEIN LMBD1"/>
    <property type="match status" value="1"/>
</dbReference>
<evidence type="ECO:0000256" key="4">
    <source>
        <dbReference type="ARBA" id="ARBA00022628"/>
    </source>
</evidence>
<evidence type="ECO:0008006" key="13">
    <source>
        <dbReference type="Google" id="ProtNLM"/>
    </source>
</evidence>
<evidence type="ECO:0000256" key="9">
    <source>
        <dbReference type="ARBA" id="ARBA00023285"/>
    </source>
</evidence>
<keyword evidence="4" id="KW-0846">Cobalamin</keyword>
<evidence type="ECO:0000313" key="11">
    <source>
        <dbReference type="EMBL" id="GAV02179.1"/>
    </source>
</evidence>
<evidence type="ECO:0000256" key="5">
    <source>
        <dbReference type="ARBA" id="ARBA00022692"/>
    </source>
</evidence>
<feature type="transmembrane region" description="Helical" evidence="10">
    <location>
        <begin position="296"/>
        <end position="318"/>
    </location>
</feature>
<keyword evidence="3" id="KW-0813">Transport</keyword>
<comment type="similarity">
    <text evidence="2">Belongs to the LIMR family. LMBRD1 subfamily.</text>
</comment>
<dbReference type="GO" id="GO:0031419">
    <property type="term" value="F:cobalamin binding"/>
    <property type="evidence" value="ECO:0007669"/>
    <property type="project" value="UniProtKB-KW"/>
</dbReference>
<keyword evidence="8" id="KW-0458">Lysosome</keyword>
<dbReference type="OrthoDB" id="73273at2759"/>
<feature type="transmembrane region" description="Helical" evidence="10">
    <location>
        <begin position="42"/>
        <end position="63"/>
    </location>
</feature>
<reference evidence="11 12" key="1">
    <citation type="journal article" date="2016" name="Nat. Commun.">
        <title>Extremotolerant tardigrade genome and improved radiotolerance of human cultured cells by tardigrade-unique protein.</title>
        <authorList>
            <person name="Hashimoto T."/>
            <person name="Horikawa D.D."/>
            <person name="Saito Y."/>
            <person name="Kuwahara H."/>
            <person name="Kozuka-Hata H."/>
            <person name="Shin-I T."/>
            <person name="Minakuchi Y."/>
            <person name="Ohishi K."/>
            <person name="Motoyama A."/>
            <person name="Aizu T."/>
            <person name="Enomoto A."/>
            <person name="Kondo K."/>
            <person name="Tanaka S."/>
            <person name="Hara Y."/>
            <person name="Koshikawa S."/>
            <person name="Sagara H."/>
            <person name="Miura T."/>
            <person name="Yokobori S."/>
            <person name="Miyagawa K."/>
            <person name="Suzuki Y."/>
            <person name="Kubo T."/>
            <person name="Oyama M."/>
            <person name="Kohara Y."/>
            <person name="Fujiyama A."/>
            <person name="Arakawa K."/>
            <person name="Katayama T."/>
            <person name="Toyoda A."/>
            <person name="Kunieda T."/>
        </authorList>
    </citation>
    <scope>NUCLEOTIDE SEQUENCE [LARGE SCALE GENOMIC DNA]</scope>
    <source>
        <strain evidence="11 12">YOKOZUNA-1</strain>
    </source>
</reference>
<dbReference type="GO" id="GO:0005765">
    <property type="term" value="C:lysosomal membrane"/>
    <property type="evidence" value="ECO:0007669"/>
    <property type="project" value="UniProtKB-SubCell"/>
</dbReference>
<organism evidence="11 12">
    <name type="scientific">Ramazzottius varieornatus</name>
    <name type="common">Water bear</name>
    <name type="synonym">Tardigrade</name>
    <dbReference type="NCBI Taxonomy" id="947166"/>
    <lineage>
        <taxon>Eukaryota</taxon>
        <taxon>Metazoa</taxon>
        <taxon>Ecdysozoa</taxon>
        <taxon>Tardigrada</taxon>
        <taxon>Eutardigrada</taxon>
        <taxon>Parachela</taxon>
        <taxon>Hypsibioidea</taxon>
        <taxon>Ramazzottiidae</taxon>
        <taxon>Ramazzottius</taxon>
    </lineage>
</organism>
<feature type="transmembrane region" description="Helical" evidence="10">
    <location>
        <begin position="401"/>
        <end position="422"/>
    </location>
</feature>
<dbReference type="AlphaFoldDB" id="A0A1D1VUB8"/>
<feature type="transmembrane region" description="Helical" evidence="10">
    <location>
        <begin position="478"/>
        <end position="502"/>
    </location>
</feature>
<dbReference type="GO" id="GO:0072665">
    <property type="term" value="P:protein localization to vacuole"/>
    <property type="evidence" value="ECO:0007669"/>
    <property type="project" value="TreeGrafter"/>
</dbReference>
<dbReference type="InterPro" id="IPR050854">
    <property type="entry name" value="LMBD1_LysCbl_Transport"/>
</dbReference>
<feature type="transmembrane region" description="Helical" evidence="10">
    <location>
        <begin position="141"/>
        <end position="160"/>
    </location>
</feature>
<dbReference type="STRING" id="947166.A0A1D1VUB8"/>
<keyword evidence="5 10" id="KW-0812">Transmembrane</keyword>
<feature type="transmembrane region" description="Helical" evidence="10">
    <location>
        <begin position="358"/>
        <end position="380"/>
    </location>
</feature>
<keyword evidence="7 10" id="KW-0472">Membrane</keyword>
<feature type="transmembrane region" description="Helical" evidence="10">
    <location>
        <begin position="190"/>
        <end position="218"/>
    </location>
</feature>
<evidence type="ECO:0000256" key="6">
    <source>
        <dbReference type="ARBA" id="ARBA00022989"/>
    </source>
</evidence>
<dbReference type="Pfam" id="PF04791">
    <property type="entry name" value="LMBR1"/>
    <property type="match status" value="1"/>
</dbReference>
<keyword evidence="6 10" id="KW-1133">Transmembrane helix</keyword>
<evidence type="ECO:0000256" key="10">
    <source>
        <dbReference type="SAM" id="Phobius"/>
    </source>
</evidence>
<evidence type="ECO:0000256" key="1">
    <source>
        <dbReference type="ARBA" id="ARBA00004155"/>
    </source>
</evidence>
<accession>A0A1D1VUB8</accession>
<feature type="transmembrane region" description="Helical" evidence="10">
    <location>
        <begin position="100"/>
        <end position="121"/>
    </location>
</feature>
<name>A0A1D1VUB8_RAMVA</name>
<evidence type="ECO:0000256" key="3">
    <source>
        <dbReference type="ARBA" id="ARBA00022448"/>
    </source>
</evidence>
<gene>
    <name evidence="11" type="primary">RvY_12776-1</name>
    <name evidence="11" type="synonym">RvY_12776.1</name>
    <name evidence="11" type="ORF">RvY_12776</name>
</gene>
<evidence type="ECO:0000256" key="7">
    <source>
        <dbReference type="ARBA" id="ARBA00023136"/>
    </source>
</evidence>
<protein>
    <recommendedName>
        <fullName evidence="13">Lysosomal cobalamin transporter</fullName>
    </recommendedName>
</protein>
<evidence type="ECO:0000256" key="8">
    <source>
        <dbReference type="ARBA" id="ARBA00023228"/>
    </source>
</evidence>
<dbReference type="InterPro" id="IPR006876">
    <property type="entry name" value="LMBR1-like_membr_prot"/>
</dbReference>
<sequence length="524" mass="60138">MSLPASIAAYGWIPFLGALAVILLFSTFFIRHHQSSNEYETSSSIVAVFALVLTLSTSALLPLDVFLVSWMKTANGTFQDWAQNSTDRQELESDVMTAYYALYGTITLTTFLLLPLAYFYYEERDDDRPWRPRLFNAMKYAIGFVVLAGIILLTGAFIPLNDPVSGNGTVWDDLRIIVQSFEKNGGQDAISFMVSILCVIGMLFNALYTGFGMASWPVNMMRGSRSIRHQYEDVVARRAEIRRELTVANSRLYPNLRNREIQERERLLARQERELEPAARSRVRAFLGNAWRPFQILLGFSMFLLAGLIAVSLLLTNIDKAMHSHMRFGYILPRQNRTLPNPIDWVLVKSQQLFPLDFIFYGMTVAFLLFVTVMAVKDLGLRCFCVRLFRFRPHGTRPQGILFLCFILTFSVLGLNVISYFLSPQYSTFGSQHYRPYVEEFENLASYTDAELKPCEEGAIDCEMTRNSYFLVCYFFKAWFFGACYYWLSWGILVFYVIGLLYSLARRARGAAEEAEEDSYDDLE</sequence>